<dbReference type="Proteomes" id="UP001500280">
    <property type="component" value="Unassembled WGS sequence"/>
</dbReference>
<dbReference type="PANTHER" id="PTHR39428">
    <property type="entry name" value="F420H(2)-DEPENDENT QUINONE REDUCTASE RV1261C"/>
    <property type="match status" value="1"/>
</dbReference>
<keyword evidence="4" id="KW-1185">Reference proteome</keyword>
<dbReference type="InterPro" id="IPR012349">
    <property type="entry name" value="Split_barrel_FMN-bd"/>
</dbReference>
<dbReference type="Pfam" id="PF04075">
    <property type="entry name" value="F420H2_quin_red"/>
    <property type="match status" value="1"/>
</dbReference>
<accession>A0ABN2GEH3</accession>
<dbReference type="PANTHER" id="PTHR39428:SF1">
    <property type="entry name" value="F420H(2)-DEPENDENT QUINONE REDUCTASE RV1261C"/>
    <property type="match status" value="1"/>
</dbReference>
<reference evidence="3 4" key="1">
    <citation type="journal article" date="2019" name="Int. J. Syst. Evol. Microbiol.">
        <title>The Global Catalogue of Microorganisms (GCM) 10K type strain sequencing project: providing services to taxonomists for standard genome sequencing and annotation.</title>
        <authorList>
            <consortium name="The Broad Institute Genomics Platform"/>
            <consortium name="The Broad Institute Genome Sequencing Center for Infectious Disease"/>
            <person name="Wu L."/>
            <person name="Ma J."/>
        </authorList>
    </citation>
    <scope>NUCLEOTIDE SEQUENCE [LARGE SCALE GENOMIC DNA]</scope>
    <source>
        <strain evidence="3 4">JCM 14307</strain>
    </source>
</reference>
<comment type="caution">
    <text evidence="3">The sequence shown here is derived from an EMBL/GenBank/DDBJ whole genome shotgun (WGS) entry which is preliminary data.</text>
</comment>
<dbReference type="EMBL" id="BAAANF010000003">
    <property type="protein sequence ID" value="GAA1669954.1"/>
    <property type="molecule type" value="Genomic_DNA"/>
</dbReference>
<dbReference type="RefSeq" id="WP_344145775.1">
    <property type="nucleotide sequence ID" value="NZ_BAAANF010000003.1"/>
</dbReference>
<dbReference type="Gene3D" id="2.30.110.10">
    <property type="entry name" value="Electron Transport, Fmn-binding Protein, Chain A"/>
    <property type="match status" value="1"/>
</dbReference>
<sequence>MENTSTQERKPGTPGALSRWFQRKMNDRATRKIRRGRATMMGMDLLILTTVGRRTGLPRENPLAWFADGPDSWLLIASGGGSQHPGWFANLLANPAAATIELPGRGVLPVTPERLTGSSYDAAWASVIEAQPRFAKYQEKSDRKYPVVRLTLRG</sequence>
<dbReference type="InterPro" id="IPR004378">
    <property type="entry name" value="F420H2_quin_Rdtase"/>
</dbReference>
<evidence type="ECO:0000313" key="4">
    <source>
        <dbReference type="Proteomes" id="UP001500280"/>
    </source>
</evidence>
<protein>
    <submittedName>
        <fullName evidence="3">Nitroreductase family deazaflavin-dependent oxidoreductase</fullName>
    </submittedName>
</protein>
<gene>
    <name evidence="3" type="ORF">GCM10009745_10520</name>
</gene>
<proteinExistence type="inferred from homology"/>
<comment type="catalytic activity">
    <reaction evidence="2">
        <text>oxidized coenzyme F420-(gamma-L-Glu)(n) + a quinol + H(+) = reduced coenzyme F420-(gamma-L-Glu)(n) + a quinone</text>
        <dbReference type="Rhea" id="RHEA:39663"/>
        <dbReference type="Rhea" id="RHEA-COMP:12939"/>
        <dbReference type="Rhea" id="RHEA-COMP:14378"/>
        <dbReference type="ChEBI" id="CHEBI:15378"/>
        <dbReference type="ChEBI" id="CHEBI:24646"/>
        <dbReference type="ChEBI" id="CHEBI:132124"/>
        <dbReference type="ChEBI" id="CHEBI:133980"/>
        <dbReference type="ChEBI" id="CHEBI:139511"/>
    </reaction>
</comment>
<organism evidence="3 4">
    <name type="scientific">Kribbella yunnanensis</name>
    <dbReference type="NCBI Taxonomy" id="190194"/>
    <lineage>
        <taxon>Bacteria</taxon>
        <taxon>Bacillati</taxon>
        <taxon>Actinomycetota</taxon>
        <taxon>Actinomycetes</taxon>
        <taxon>Propionibacteriales</taxon>
        <taxon>Kribbellaceae</taxon>
        <taxon>Kribbella</taxon>
    </lineage>
</organism>
<evidence type="ECO:0000256" key="1">
    <source>
        <dbReference type="ARBA" id="ARBA00008710"/>
    </source>
</evidence>
<dbReference type="NCBIfam" id="TIGR00026">
    <property type="entry name" value="hi_GC_TIGR00026"/>
    <property type="match status" value="1"/>
</dbReference>
<name>A0ABN2GEH3_9ACTN</name>
<evidence type="ECO:0000256" key="2">
    <source>
        <dbReference type="ARBA" id="ARBA00049106"/>
    </source>
</evidence>
<evidence type="ECO:0000313" key="3">
    <source>
        <dbReference type="EMBL" id="GAA1669954.1"/>
    </source>
</evidence>
<comment type="similarity">
    <text evidence="1">Belongs to the F420H(2)-dependent quinone reductase family.</text>
</comment>